<name>A0A811KZ77_9BILA</name>
<keyword evidence="3 6" id="KW-0812">Transmembrane</keyword>
<organism evidence="7 8">
    <name type="scientific">Bursaphelenchus okinawaensis</name>
    <dbReference type="NCBI Taxonomy" id="465554"/>
    <lineage>
        <taxon>Eukaryota</taxon>
        <taxon>Metazoa</taxon>
        <taxon>Ecdysozoa</taxon>
        <taxon>Nematoda</taxon>
        <taxon>Chromadorea</taxon>
        <taxon>Rhabditida</taxon>
        <taxon>Tylenchina</taxon>
        <taxon>Tylenchomorpha</taxon>
        <taxon>Aphelenchoidea</taxon>
        <taxon>Aphelenchoididae</taxon>
        <taxon>Bursaphelenchus</taxon>
    </lineage>
</organism>
<dbReference type="Gene3D" id="1.20.140.150">
    <property type="match status" value="1"/>
</dbReference>
<keyword evidence="8" id="KW-1185">Reference proteome</keyword>
<evidence type="ECO:0000313" key="8">
    <source>
        <dbReference type="Proteomes" id="UP000614601"/>
    </source>
</evidence>
<comment type="caution">
    <text evidence="7">The sequence shown here is derived from an EMBL/GenBank/DDBJ whole genome shotgun (WGS) entry which is preliminary data.</text>
</comment>
<feature type="transmembrane region" description="Helical" evidence="6">
    <location>
        <begin position="126"/>
        <end position="147"/>
    </location>
</feature>
<evidence type="ECO:0000256" key="5">
    <source>
        <dbReference type="ARBA" id="ARBA00023136"/>
    </source>
</evidence>
<dbReference type="InterPro" id="IPR026748">
    <property type="entry name" value="Clarin"/>
</dbReference>
<comment type="subcellular location">
    <subcellularLocation>
        <location evidence="1">Membrane</location>
        <topology evidence="1">Multi-pass membrane protein</topology>
    </subcellularLocation>
</comment>
<dbReference type="GO" id="GO:0007605">
    <property type="term" value="P:sensory perception of sound"/>
    <property type="evidence" value="ECO:0007669"/>
    <property type="project" value="UniProtKB-ARBA"/>
</dbReference>
<gene>
    <name evidence="7" type="ORF">BOKJ2_LOCUS9313</name>
</gene>
<proteinExistence type="inferred from homology"/>
<sequence>MFVGVRQLDYGFGPRQEQFSIFNELDEGISFFGKCSWIFTMFFIALGLVWSFVGMFVSFLNLFLNDPKTVAGAGGLHLWSWLSVMSYVTAAFLYIRQFYNTIQYNVLLKEHRMDDFSSEGLVHFGVSFYVFSMAVVLHVFPSVMILLTEKHQKISEKEKSMDPTALLY</sequence>
<dbReference type="Proteomes" id="UP000783686">
    <property type="component" value="Unassembled WGS sequence"/>
</dbReference>
<dbReference type="Proteomes" id="UP000614601">
    <property type="component" value="Unassembled WGS sequence"/>
</dbReference>
<feature type="transmembrane region" description="Helical" evidence="6">
    <location>
        <begin position="37"/>
        <end position="64"/>
    </location>
</feature>
<protein>
    <submittedName>
        <fullName evidence="7">Uncharacterized protein</fullName>
    </submittedName>
</protein>
<accession>A0A811KZ77</accession>
<evidence type="ECO:0000313" key="7">
    <source>
        <dbReference type="EMBL" id="CAD5221175.1"/>
    </source>
</evidence>
<dbReference type="EMBL" id="CAJFDH010000004">
    <property type="protein sequence ID" value="CAD5221175.1"/>
    <property type="molecule type" value="Genomic_DNA"/>
</dbReference>
<comment type="similarity">
    <text evidence="2">Belongs to the clarin family.</text>
</comment>
<dbReference type="GO" id="GO:0016020">
    <property type="term" value="C:membrane"/>
    <property type="evidence" value="ECO:0007669"/>
    <property type="project" value="UniProtKB-SubCell"/>
</dbReference>
<evidence type="ECO:0000256" key="1">
    <source>
        <dbReference type="ARBA" id="ARBA00004141"/>
    </source>
</evidence>
<keyword evidence="5 6" id="KW-0472">Membrane</keyword>
<evidence type="ECO:0000256" key="3">
    <source>
        <dbReference type="ARBA" id="ARBA00022692"/>
    </source>
</evidence>
<dbReference type="AlphaFoldDB" id="A0A811KZ77"/>
<evidence type="ECO:0000256" key="4">
    <source>
        <dbReference type="ARBA" id="ARBA00022989"/>
    </source>
</evidence>
<dbReference type="PANTHER" id="PTHR31548">
    <property type="entry name" value="CLARIN"/>
    <property type="match status" value="1"/>
</dbReference>
<dbReference type="EMBL" id="CAJFCW020000004">
    <property type="protein sequence ID" value="CAG9114694.1"/>
    <property type="molecule type" value="Genomic_DNA"/>
</dbReference>
<feature type="transmembrane region" description="Helical" evidence="6">
    <location>
        <begin position="76"/>
        <end position="95"/>
    </location>
</feature>
<evidence type="ECO:0000256" key="2">
    <source>
        <dbReference type="ARBA" id="ARBA00005787"/>
    </source>
</evidence>
<dbReference type="PANTHER" id="PTHR31548:SF1">
    <property type="entry name" value="LD47387P"/>
    <property type="match status" value="1"/>
</dbReference>
<evidence type="ECO:0000256" key="6">
    <source>
        <dbReference type="SAM" id="Phobius"/>
    </source>
</evidence>
<keyword evidence="4 6" id="KW-1133">Transmembrane helix</keyword>
<dbReference type="OrthoDB" id="10012538at2759"/>
<reference evidence="7" key="1">
    <citation type="submission" date="2020-09" db="EMBL/GenBank/DDBJ databases">
        <authorList>
            <person name="Kikuchi T."/>
        </authorList>
    </citation>
    <scope>NUCLEOTIDE SEQUENCE</scope>
    <source>
        <strain evidence="7">SH1</strain>
    </source>
</reference>